<dbReference type="InterPro" id="IPR029026">
    <property type="entry name" value="tRNA_m1G_MTases_N"/>
</dbReference>
<evidence type="ECO:0000313" key="4">
    <source>
        <dbReference type="EMBL" id="EYU40839.1"/>
    </source>
</evidence>
<organism evidence="4 5">
    <name type="scientific">Erythranthe guttata</name>
    <name type="common">Yellow monkey flower</name>
    <name type="synonym">Mimulus guttatus</name>
    <dbReference type="NCBI Taxonomy" id="4155"/>
    <lineage>
        <taxon>Eukaryota</taxon>
        <taxon>Viridiplantae</taxon>
        <taxon>Streptophyta</taxon>
        <taxon>Embryophyta</taxon>
        <taxon>Tracheophyta</taxon>
        <taxon>Spermatophyta</taxon>
        <taxon>Magnoliopsida</taxon>
        <taxon>eudicotyledons</taxon>
        <taxon>Gunneridae</taxon>
        <taxon>Pentapetalae</taxon>
        <taxon>asterids</taxon>
        <taxon>lamiids</taxon>
        <taxon>Lamiales</taxon>
        <taxon>Phrymaceae</taxon>
        <taxon>Erythranthe</taxon>
    </lineage>
</organism>
<protein>
    <recommendedName>
        <fullName evidence="3">tRNA/rRNA methyltransferase SpoU type domain-containing protein</fullName>
    </recommendedName>
</protein>
<dbReference type="InterPro" id="IPR029028">
    <property type="entry name" value="Alpha/beta_knot_MTases"/>
</dbReference>
<dbReference type="AlphaFoldDB" id="A0A022RLE1"/>
<dbReference type="GO" id="GO:0030488">
    <property type="term" value="P:tRNA methylation"/>
    <property type="evidence" value="ECO:0007669"/>
    <property type="project" value="InterPro"/>
</dbReference>
<keyword evidence="2" id="KW-0808">Transferase</keyword>
<dbReference type="CDD" id="cd18091">
    <property type="entry name" value="SpoU-like_TRM3-like"/>
    <property type="match status" value="1"/>
</dbReference>
<gene>
    <name evidence="4" type="ORF">MIMGU_mgv11b014887mg</name>
</gene>
<sequence length="368" mass="41556">VDQQLVPVLRNYEMRPQALSSYVFIAANVILHAKNETQFGHLDELLPPIVPLMTSHHHTLRGFTQILVYQVLQKLLDSNSSAASMSLERRCFMDLRYYLAHNSDCARVCSYTKLLQDTREDLRSSMAKDAAAIKNESIRIDGSPKSSKILNSNGEQSVGQLDKELLYDFQRKITFSKNERQDSASTVLLDKRTPYESLLDMSNEDQLIDKLLHSGGMIADKLKGSRQQIILVASLIDRIPNLAGLARTCEIFVTKLAFCFISVTAEKWVPVLEVPVESMKVFLEKKKHEGFAILGLEQTANSIPLDRYNFPTKTVLVVGREKEGIPVEIIHMLDACIEIPQLGVVRSLNVHVSGAIALWEYTRQQRML</sequence>
<dbReference type="SUPFAM" id="SSF75217">
    <property type="entry name" value="alpha/beta knot"/>
    <property type="match status" value="1"/>
</dbReference>
<accession>A0A022RLE1</accession>
<dbReference type="InterPro" id="IPR001537">
    <property type="entry name" value="SpoU_MeTrfase"/>
</dbReference>
<name>A0A022RLE1_ERYGU</name>
<keyword evidence="5" id="KW-1185">Reference proteome</keyword>
<evidence type="ECO:0000256" key="1">
    <source>
        <dbReference type="ARBA" id="ARBA00022603"/>
    </source>
</evidence>
<dbReference type="EMBL" id="KI630373">
    <property type="protein sequence ID" value="EYU40839.1"/>
    <property type="molecule type" value="Genomic_DNA"/>
</dbReference>
<dbReference type="Proteomes" id="UP000030748">
    <property type="component" value="Unassembled WGS sequence"/>
</dbReference>
<dbReference type="InterPro" id="IPR044748">
    <property type="entry name" value="Trm3/TARBP1_C"/>
</dbReference>
<dbReference type="STRING" id="4155.A0A022RLE1"/>
<dbReference type="GO" id="GO:0003723">
    <property type="term" value="F:RNA binding"/>
    <property type="evidence" value="ECO:0007669"/>
    <property type="project" value="InterPro"/>
</dbReference>
<dbReference type="PANTHER" id="PTHR12029:SF11">
    <property type="entry name" value="METHYLTRANSFERASE TARBP1-RELATED"/>
    <property type="match status" value="1"/>
</dbReference>
<evidence type="ECO:0000259" key="3">
    <source>
        <dbReference type="Pfam" id="PF00588"/>
    </source>
</evidence>
<feature type="non-terminal residue" evidence="4">
    <location>
        <position position="1"/>
    </location>
</feature>
<proteinExistence type="predicted"/>
<dbReference type="InterPro" id="IPR045330">
    <property type="entry name" value="TRM3/TARBP1"/>
</dbReference>
<feature type="domain" description="tRNA/rRNA methyltransferase SpoU type" evidence="3">
    <location>
        <begin position="229"/>
        <end position="359"/>
    </location>
</feature>
<keyword evidence="1" id="KW-0489">Methyltransferase</keyword>
<dbReference type="Gene3D" id="3.40.1280.10">
    <property type="match status" value="1"/>
</dbReference>
<dbReference type="GO" id="GO:0016423">
    <property type="term" value="F:tRNA (guanine) methyltransferase activity"/>
    <property type="evidence" value="ECO:0007669"/>
    <property type="project" value="InterPro"/>
</dbReference>
<reference evidence="4 5" key="1">
    <citation type="journal article" date="2013" name="Proc. Natl. Acad. Sci. U.S.A.">
        <title>Fine-scale variation in meiotic recombination in Mimulus inferred from population shotgun sequencing.</title>
        <authorList>
            <person name="Hellsten U."/>
            <person name="Wright K.M."/>
            <person name="Jenkins J."/>
            <person name="Shu S."/>
            <person name="Yuan Y."/>
            <person name="Wessler S.R."/>
            <person name="Schmutz J."/>
            <person name="Willis J.H."/>
            <person name="Rokhsar D.S."/>
        </authorList>
    </citation>
    <scope>NUCLEOTIDE SEQUENCE [LARGE SCALE GENOMIC DNA]</scope>
    <source>
        <strain evidence="5">cv. DUN x IM62</strain>
    </source>
</reference>
<evidence type="ECO:0000313" key="5">
    <source>
        <dbReference type="Proteomes" id="UP000030748"/>
    </source>
</evidence>
<dbReference type="PANTHER" id="PTHR12029">
    <property type="entry name" value="RNA METHYLTRANSFERASE"/>
    <property type="match status" value="1"/>
</dbReference>
<evidence type="ECO:0000256" key="2">
    <source>
        <dbReference type="ARBA" id="ARBA00022679"/>
    </source>
</evidence>
<dbReference type="Pfam" id="PF00588">
    <property type="entry name" value="SpoU_methylase"/>
    <property type="match status" value="1"/>
</dbReference>